<dbReference type="AlphaFoldDB" id="V8QVH5"/>
<dbReference type="Proteomes" id="UP000018733">
    <property type="component" value="Unassembled WGS sequence"/>
</dbReference>
<keyword evidence="1" id="KW-0732">Signal</keyword>
<feature type="domain" description="DUF4142" evidence="2">
    <location>
        <begin position="46"/>
        <end position="181"/>
    </location>
</feature>
<evidence type="ECO:0000313" key="4">
    <source>
        <dbReference type="Proteomes" id="UP000018733"/>
    </source>
</evidence>
<evidence type="ECO:0000313" key="3">
    <source>
        <dbReference type="EMBL" id="ETF03637.1"/>
    </source>
</evidence>
<feature type="chain" id="PRO_5004773097" description="DUF4142 domain-containing protein" evidence="1">
    <location>
        <begin position="20"/>
        <end position="188"/>
    </location>
</feature>
<sequence length="188" mass="21256">MKIFTFSAFIILLTVGPLAMPSEPLCVTLASTSQDGLLKKNVVGCSDKIFLRRAAEIIHFEIEASRFVPQKAVSNNLKDFSEYLVNENLSLIVDIIVVSLEKGFSPPIEPSPVQSSQLKSLNLNTGHYEKRYVEQIGISAQIELIQIFKEAENRTSDNEIRAFTHRHLLLLERRLKKALALRDYQNRG</sequence>
<dbReference type="Pfam" id="PF13628">
    <property type="entry name" value="DUF4142"/>
    <property type="match status" value="1"/>
</dbReference>
<dbReference type="eggNOG" id="COG3652">
    <property type="taxonomic scope" value="Bacteria"/>
</dbReference>
<evidence type="ECO:0000259" key="2">
    <source>
        <dbReference type="Pfam" id="PF13628"/>
    </source>
</evidence>
<proteinExistence type="predicted"/>
<organism evidence="3 4">
    <name type="scientific">Advenella kashmirensis W13003</name>
    <dbReference type="NCBI Taxonomy" id="1424334"/>
    <lineage>
        <taxon>Bacteria</taxon>
        <taxon>Pseudomonadati</taxon>
        <taxon>Pseudomonadota</taxon>
        <taxon>Betaproteobacteria</taxon>
        <taxon>Burkholderiales</taxon>
        <taxon>Alcaligenaceae</taxon>
    </lineage>
</organism>
<dbReference type="HOGENOM" id="CLU_1438282_0_0_4"/>
<reference evidence="3 4" key="1">
    <citation type="journal article" date="2014" name="Genome Announc.">
        <title>Draft Genome Sequence of Advenella kashmirensis Strain W13003, a Polycyclic Aromatic Hydrocarbon-Degrading Bacterium.</title>
        <authorList>
            <person name="Wang X."/>
            <person name="Jin D."/>
            <person name="Zhou L."/>
            <person name="Wu L."/>
            <person name="An W."/>
            <person name="Zhao L."/>
        </authorList>
    </citation>
    <scope>NUCLEOTIDE SEQUENCE [LARGE SCALE GENOMIC DNA]</scope>
    <source>
        <strain evidence="3 4">W13003</strain>
    </source>
</reference>
<gene>
    <name evidence="3" type="ORF">W822_05740</name>
</gene>
<protein>
    <recommendedName>
        <fullName evidence="2">DUF4142 domain-containing protein</fullName>
    </recommendedName>
</protein>
<dbReference type="EMBL" id="AYXT01000002">
    <property type="protein sequence ID" value="ETF03637.1"/>
    <property type="molecule type" value="Genomic_DNA"/>
</dbReference>
<feature type="signal peptide" evidence="1">
    <location>
        <begin position="1"/>
        <end position="19"/>
    </location>
</feature>
<accession>V8QVH5</accession>
<name>V8QVH5_9BURK</name>
<keyword evidence="4" id="KW-1185">Reference proteome</keyword>
<dbReference type="InterPro" id="IPR025419">
    <property type="entry name" value="DUF4142"/>
</dbReference>
<evidence type="ECO:0000256" key="1">
    <source>
        <dbReference type="SAM" id="SignalP"/>
    </source>
</evidence>
<comment type="caution">
    <text evidence="3">The sequence shown here is derived from an EMBL/GenBank/DDBJ whole genome shotgun (WGS) entry which is preliminary data.</text>
</comment>